<dbReference type="STRING" id="1622118.Lupro_03425"/>
<proteinExistence type="predicted"/>
<dbReference type="AlphaFoldDB" id="A0A0X8G8S4"/>
<dbReference type="OrthoDB" id="9778341at2"/>
<keyword evidence="1" id="KW-1133">Transmembrane helix</keyword>
<dbReference type="RefSeq" id="WP_068211405.1">
    <property type="nucleotide sequence ID" value="NZ_CP013355.1"/>
</dbReference>
<gene>
    <name evidence="2" type="ORF">Lupro_03425</name>
</gene>
<dbReference type="Proteomes" id="UP000059672">
    <property type="component" value="Chromosome"/>
</dbReference>
<evidence type="ECO:0000313" key="3">
    <source>
        <dbReference type="Proteomes" id="UP000059672"/>
    </source>
</evidence>
<reference evidence="2 3" key="2">
    <citation type="journal article" date="2016" name="Int. J. Syst. Evol. Microbiol.">
        <title>Lutibacter profundi sp. nov., isolated from a deep-sea hydrothermal system on the Arctic Mid-Ocean Ridge and emended description of the genus Lutibacter.</title>
        <authorList>
            <person name="Le Moine Bauer S."/>
            <person name="Roalkvam I."/>
            <person name="Steen I.H."/>
            <person name="Dahle H."/>
        </authorList>
    </citation>
    <scope>NUCLEOTIDE SEQUENCE [LARGE SCALE GENOMIC DNA]</scope>
    <source>
        <strain evidence="2 3">LP1</strain>
    </source>
</reference>
<accession>A0A0X8G8S4</accession>
<dbReference type="PATRIC" id="fig|1622118.3.peg.727"/>
<feature type="transmembrane region" description="Helical" evidence="1">
    <location>
        <begin position="7"/>
        <end position="24"/>
    </location>
</feature>
<organism evidence="2 3">
    <name type="scientific">Lutibacter profundi</name>
    <dbReference type="NCBI Taxonomy" id="1622118"/>
    <lineage>
        <taxon>Bacteria</taxon>
        <taxon>Pseudomonadati</taxon>
        <taxon>Bacteroidota</taxon>
        <taxon>Flavobacteriia</taxon>
        <taxon>Flavobacteriales</taxon>
        <taxon>Flavobacteriaceae</taxon>
        <taxon>Lutibacter</taxon>
    </lineage>
</organism>
<dbReference type="EMBL" id="CP013355">
    <property type="protein sequence ID" value="AMC12182.1"/>
    <property type="molecule type" value="Genomic_DNA"/>
</dbReference>
<name>A0A0X8G8S4_9FLAO</name>
<keyword evidence="1" id="KW-0812">Transmembrane</keyword>
<evidence type="ECO:0000256" key="1">
    <source>
        <dbReference type="SAM" id="Phobius"/>
    </source>
</evidence>
<dbReference type="KEGG" id="lut:Lupro_03425"/>
<keyword evidence="1" id="KW-0472">Membrane</keyword>
<feature type="transmembrane region" description="Helical" evidence="1">
    <location>
        <begin position="30"/>
        <end position="48"/>
    </location>
</feature>
<sequence length="168" mass="19844">MTTFKHILVAILIMLISGLITYYLKPNNPIIMVFLFLIVVFFIFNLIIRKSLSFKNYFTNQYNLFTTKVWHQKSYDIPKDLMFEKIIEVINSSNFKLVETNKEKLEILAISTITFKSWGENLYISFETNGNETIMKFCSTTLFQIYSWGKNEKNYDNLLNDIENSLIV</sequence>
<reference evidence="3" key="1">
    <citation type="submission" date="2015-12" db="EMBL/GenBank/DDBJ databases">
        <title>Complete genome sequence of Lutibacter profundus strain LP1.</title>
        <authorList>
            <person name="Wissuwa J."/>
            <person name="Le Moine Bauer S."/>
            <person name="Stokke R."/>
            <person name="Dahle H."/>
            <person name="Steen I.H."/>
        </authorList>
    </citation>
    <scope>NUCLEOTIDE SEQUENCE [LARGE SCALE GENOMIC DNA]</scope>
    <source>
        <strain evidence="3">LP1</strain>
    </source>
</reference>
<evidence type="ECO:0000313" key="2">
    <source>
        <dbReference type="EMBL" id="AMC12182.1"/>
    </source>
</evidence>
<keyword evidence="3" id="KW-1185">Reference proteome</keyword>
<protein>
    <submittedName>
        <fullName evidence="2">Uncharacterized protein</fullName>
    </submittedName>
</protein>